<dbReference type="InterPro" id="IPR048653">
    <property type="entry name" value="RhaB_D2"/>
</dbReference>
<dbReference type="PANTHER" id="PTHR34987:SF4">
    <property type="entry name" value="ALPHA-L-RHAMNOSIDASE C-TERMINAL DOMAIN-CONTAINING PROTEIN"/>
    <property type="match status" value="1"/>
</dbReference>
<dbReference type="PANTHER" id="PTHR34987">
    <property type="entry name" value="C, PUTATIVE (AFU_ORTHOLOGUE AFUA_3G02880)-RELATED"/>
    <property type="match status" value="1"/>
</dbReference>
<keyword evidence="6" id="KW-0378">Hydrolase</keyword>
<comment type="caution">
    <text evidence="6">The sequence shown here is derived from an EMBL/GenBank/DDBJ whole genome shotgun (WGS) entry which is preliminary data.</text>
</comment>
<dbReference type="InterPro" id="IPR008928">
    <property type="entry name" value="6-hairpin_glycosidase_sf"/>
</dbReference>
<feature type="domain" description="Alpha-L-rhamnosidase" evidence="5">
    <location>
        <begin position="220"/>
        <end position="404"/>
    </location>
</feature>
<dbReference type="Gene3D" id="2.60.420.10">
    <property type="entry name" value="Maltose phosphorylase, domain 3"/>
    <property type="match status" value="1"/>
</dbReference>
<dbReference type="InterPro" id="IPR013737">
    <property type="entry name" value="Bac_rhamnosid_N"/>
</dbReference>
<feature type="domain" description="Bacterial alpha-L-rhamnosidase N-terminal" evidence="2">
    <location>
        <begin position="33"/>
        <end position="179"/>
    </location>
</feature>
<dbReference type="Pfam" id="PF17390">
    <property type="entry name" value="Bac_rhamnosid_C"/>
    <property type="match status" value="1"/>
</dbReference>
<dbReference type="EMBL" id="JACXJA010000003">
    <property type="protein sequence ID" value="MBD2861030.1"/>
    <property type="molecule type" value="Genomic_DNA"/>
</dbReference>
<dbReference type="Pfam" id="PF21557">
    <property type="entry name" value="RhaB_D2"/>
    <property type="match status" value="1"/>
</dbReference>
<dbReference type="SUPFAM" id="SSF48208">
    <property type="entry name" value="Six-hairpin glycosidases"/>
    <property type="match status" value="1"/>
</dbReference>
<dbReference type="RefSeq" id="WP_190924650.1">
    <property type="nucleotide sequence ID" value="NZ_JACXJA010000003.1"/>
</dbReference>
<dbReference type="Pfam" id="PF08531">
    <property type="entry name" value="Bac_rhamnosid_N"/>
    <property type="match status" value="1"/>
</dbReference>
<evidence type="ECO:0000313" key="6">
    <source>
        <dbReference type="EMBL" id="MBD2861030.1"/>
    </source>
</evidence>
<dbReference type="GO" id="GO:0016787">
    <property type="term" value="F:hydrolase activity"/>
    <property type="evidence" value="ECO:0007669"/>
    <property type="project" value="UniProtKB-KW"/>
</dbReference>
<feature type="domain" description="Alpha-L-rhamnosidase concanavalin-like" evidence="1">
    <location>
        <begin position="455"/>
        <end position="541"/>
    </location>
</feature>
<dbReference type="Proteomes" id="UP000639396">
    <property type="component" value="Unassembled WGS sequence"/>
</dbReference>
<dbReference type="InterPro" id="IPR035398">
    <property type="entry name" value="Bac_rhamnosid_C"/>
</dbReference>
<dbReference type="Gene3D" id="2.60.120.260">
    <property type="entry name" value="Galactose-binding domain-like"/>
    <property type="match status" value="3"/>
</dbReference>
<dbReference type="Pfam" id="PF17389">
    <property type="entry name" value="Bac_rhamnosid6H"/>
    <property type="match status" value="1"/>
</dbReference>
<dbReference type="SUPFAM" id="SSF49785">
    <property type="entry name" value="Galactose-binding domain-like"/>
    <property type="match status" value="1"/>
</dbReference>
<evidence type="ECO:0000259" key="5">
    <source>
        <dbReference type="Pfam" id="PF21557"/>
    </source>
</evidence>
<protein>
    <submittedName>
        <fullName evidence="6">Family 78 glycoside hydrolase catalytic domain</fullName>
    </submittedName>
</protein>
<dbReference type="AlphaFoldDB" id="A0A927C4A2"/>
<accession>A0A927C4A2</accession>
<dbReference type="InterPro" id="IPR012341">
    <property type="entry name" value="6hp_glycosidase-like_sf"/>
</dbReference>
<dbReference type="InterPro" id="IPR008979">
    <property type="entry name" value="Galactose-bd-like_sf"/>
</dbReference>
<dbReference type="Gene3D" id="1.50.10.10">
    <property type="match status" value="1"/>
</dbReference>
<dbReference type="InterPro" id="IPR008902">
    <property type="entry name" value="Rhamnosid_concanavalin"/>
</dbReference>
<keyword evidence="7" id="KW-1185">Reference proteome</keyword>
<gene>
    <name evidence="6" type="ORF">IDH45_03390</name>
</gene>
<proteinExistence type="predicted"/>
<feature type="domain" description="Alpha-L-rhamnosidase C-terminal" evidence="4">
    <location>
        <begin position="885"/>
        <end position="940"/>
    </location>
</feature>
<dbReference type="InterPro" id="IPR035396">
    <property type="entry name" value="Bac_rhamnosid6H"/>
</dbReference>
<dbReference type="Pfam" id="PF05592">
    <property type="entry name" value="Bac_rhamnosid"/>
    <property type="match status" value="1"/>
</dbReference>
<reference evidence="6" key="1">
    <citation type="submission" date="2020-09" db="EMBL/GenBank/DDBJ databases">
        <title>A novel bacterium of genus Paenibacillus, isolated from South China Sea.</title>
        <authorList>
            <person name="Huang H."/>
            <person name="Mo K."/>
            <person name="Hu Y."/>
        </authorList>
    </citation>
    <scope>NUCLEOTIDE SEQUENCE</scope>
    <source>
        <strain evidence="6">IB182363</strain>
    </source>
</reference>
<evidence type="ECO:0000259" key="3">
    <source>
        <dbReference type="Pfam" id="PF17389"/>
    </source>
</evidence>
<feature type="domain" description="Alpha-L-rhamnosidase six-hairpin glycosidase" evidence="3">
    <location>
        <begin position="553"/>
        <end position="880"/>
    </location>
</feature>
<dbReference type="GO" id="GO:0005975">
    <property type="term" value="P:carbohydrate metabolic process"/>
    <property type="evidence" value="ECO:0007669"/>
    <property type="project" value="InterPro"/>
</dbReference>
<sequence length="971" mass="110049">MDWQADWIWLDEIERPVNTHVCFRKTFTLGAEAVGKARLRISADSYYRVWINGKEAGEGPVRSTPRHWYYDDYDVSGYVRTGDNVIAVDVWHYGHSNYQYIENQAGLIARLDLGEDGQAGSFATDNSWKAKQHDGFESHTVKRNVNIGWLELFDARKWNDVWLTSAYDDSDWSSAVRVAEGGGGVWGELHTASIEPMAKSRIYPSQLTSISEVRPLRQVVSVNMRDNFYPGNRDANAKIFSGYLATLLETDERVTGKLTFAHSPWNGVQGRYKINSRWYKQGEEIVLEPGRHLFLLEICGVHNDLFSHMEWDFPSPIRFISPFEPQGDVRRAEGAAEGDGSSPFVTWGPFETIEPVADGYHPVYGGVEKETGLNRSHPEFAALGEAAEPADLLAYRSSCKEVEPSRIIVNHMIYSLMLRKQTVATRAVQRKDERMLYGHPRPSVLAPPADGADLELIVDFGKLYVGQIEFDLDAAEGTVIDVYGFETMVDGKVRYTGGLNNAFRYTARGGRQSYRSVTRMGFRYLIVAIRGQTTPVSFHSISVLQSGYPVTDQAVFRCSDPLLNDIWEISRHTSEVCTEDMFVDCPTYERVFWVGDCRVSSLVNYYLFGSYELAEHCLTMVPRSREQSGLLLSCMPTDWQSVIPMWTFSWVIACKEYVEYSGDTKFIGTIYPDIAETLETYCTFINDKGLFDISSWNLLDWAELDIPYVGVGTAQHAALAYCCRITADMARRLSQPEDERRWNERSERLKASMNVHLWDDGRSAYIDGWYRSGKRSGTCSVQTHTLLYLFDMLDQKRKDAVESRLVDPPADWVRIGTPFMSFYLFEAWQRMGRLDRIVSAIRQDWGTMVRHGSTTCWETFAVYPRSFAHAWSAAPAYVLGKYGLGVAPAAEGFRRISICPPELDGLEWAEGSVPTPYGRIDVEWSRENGSARLRLRVPQGIGIDDAEARERGWDIRIERVGDTGEGSGDDA</sequence>
<evidence type="ECO:0000259" key="1">
    <source>
        <dbReference type="Pfam" id="PF05592"/>
    </source>
</evidence>
<name>A0A927C4A2_9BACL</name>
<evidence type="ECO:0000313" key="7">
    <source>
        <dbReference type="Proteomes" id="UP000639396"/>
    </source>
</evidence>
<organism evidence="6 7">
    <name type="scientific">Paenibacillus oceani</name>
    <dbReference type="NCBI Taxonomy" id="2772510"/>
    <lineage>
        <taxon>Bacteria</taxon>
        <taxon>Bacillati</taxon>
        <taxon>Bacillota</taxon>
        <taxon>Bacilli</taxon>
        <taxon>Bacillales</taxon>
        <taxon>Paenibacillaceae</taxon>
        <taxon>Paenibacillus</taxon>
    </lineage>
</organism>
<evidence type="ECO:0000259" key="2">
    <source>
        <dbReference type="Pfam" id="PF08531"/>
    </source>
</evidence>
<evidence type="ECO:0000259" key="4">
    <source>
        <dbReference type="Pfam" id="PF17390"/>
    </source>
</evidence>